<dbReference type="RefSeq" id="WP_055224589.1">
    <property type="nucleotide sequence ID" value="NZ_BLYL01000016.1"/>
</dbReference>
<proteinExistence type="predicted"/>
<gene>
    <name evidence="1" type="ORF">COEU31_23680</name>
</gene>
<evidence type="ECO:0000313" key="2">
    <source>
        <dbReference type="Proteomes" id="UP000660047"/>
    </source>
</evidence>
<protein>
    <submittedName>
        <fullName evidence="1">Uncharacterized protein</fullName>
    </submittedName>
</protein>
<dbReference type="EMBL" id="BLYL01000016">
    <property type="protein sequence ID" value="GFO95322.1"/>
    <property type="molecule type" value="Genomic_DNA"/>
</dbReference>
<reference evidence="1" key="1">
    <citation type="submission" date="2020-06" db="EMBL/GenBank/DDBJ databases">
        <title>Characterization of fructooligosaccharide metabolism and fructooligosaccharide-degrading enzymes in human commensal butyrate producers.</title>
        <authorList>
            <person name="Tanno H."/>
            <person name="Fujii T."/>
            <person name="Hirano K."/>
            <person name="Maeno S."/>
            <person name="Tonozuka T."/>
            <person name="Sakamoto M."/>
            <person name="Ohkuma M."/>
            <person name="Tochio T."/>
            <person name="Endo A."/>
        </authorList>
    </citation>
    <scope>NUCLEOTIDE SEQUENCE</scope>
    <source>
        <strain evidence="1">JCM 31265</strain>
    </source>
</reference>
<accession>A0AAI9K641</accession>
<name>A0AAI9K641_9FIRM</name>
<organism evidence="1 2">
    <name type="scientific">Coprococcus eutactus</name>
    <dbReference type="NCBI Taxonomy" id="33043"/>
    <lineage>
        <taxon>Bacteria</taxon>
        <taxon>Bacillati</taxon>
        <taxon>Bacillota</taxon>
        <taxon>Clostridia</taxon>
        <taxon>Lachnospirales</taxon>
        <taxon>Lachnospiraceae</taxon>
        <taxon>Coprococcus</taxon>
    </lineage>
</organism>
<sequence>MFENEKVNHVKFGEGSVMECDGSHIRIVFSYNNVEKTFAYPGAFDKFVTFQSKEAQQVAESELEQIRLNQKKLEGMKKLIIQENERRKEEALKAKAKRKRQ</sequence>
<evidence type="ECO:0000313" key="1">
    <source>
        <dbReference type="EMBL" id="GFO95322.1"/>
    </source>
</evidence>
<dbReference type="Proteomes" id="UP000660047">
    <property type="component" value="Unassembled WGS sequence"/>
</dbReference>
<comment type="caution">
    <text evidence="1">The sequence shown here is derived from an EMBL/GenBank/DDBJ whole genome shotgun (WGS) entry which is preliminary data.</text>
</comment>
<dbReference type="AlphaFoldDB" id="A0AAI9K641"/>